<dbReference type="AlphaFoldDB" id="S8DMV0"/>
<keyword evidence="2" id="KW-1185">Reference proteome</keyword>
<reference evidence="1 2" key="1">
    <citation type="journal article" date="2012" name="Science">
        <title>The Paleozoic origin of enzymatic lignin decomposition reconstructed from 31 fungal genomes.</title>
        <authorList>
            <person name="Floudas D."/>
            <person name="Binder M."/>
            <person name="Riley R."/>
            <person name="Barry K."/>
            <person name="Blanchette R.A."/>
            <person name="Henrissat B."/>
            <person name="Martinez A.T."/>
            <person name="Otillar R."/>
            <person name="Spatafora J.W."/>
            <person name="Yadav J.S."/>
            <person name="Aerts A."/>
            <person name="Benoit I."/>
            <person name="Boyd A."/>
            <person name="Carlson A."/>
            <person name="Copeland A."/>
            <person name="Coutinho P.M."/>
            <person name="de Vries R.P."/>
            <person name="Ferreira P."/>
            <person name="Findley K."/>
            <person name="Foster B."/>
            <person name="Gaskell J."/>
            <person name="Glotzer D."/>
            <person name="Gorecki P."/>
            <person name="Heitman J."/>
            <person name="Hesse C."/>
            <person name="Hori C."/>
            <person name="Igarashi K."/>
            <person name="Jurgens J.A."/>
            <person name="Kallen N."/>
            <person name="Kersten P."/>
            <person name="Kohler A."/>
            <person name="Kuees U."/>
            <person name="Kumar T.K.A."/>
            <person name="Kuo A."/>
            <person name="LaButti K."/>
            <person name="Larrondo L.F."/>
            <person name="Lindquist E."/>
            <person name="Ling A."/>
            <person name="Lombard V."/>
            <person name="Lucas S."/>
            <person name="Lundell T."/>
            <person name="Martin R."/>
            <person name="McLaughlin D.J."/>
            <person name="Morgenstern I."/>
            <person name="Morin E."/>
            <person name="Murat C."/>
            <person name="Nagy L.G."/>
            <person name="Nolan M."/>
            <person name="Ohm R.A."/>
            <person name="Patyshakuliyeva A."/>
            <person name="Rokas A."/>
            <person name="Ruiz-Duenas F.J."/>
            <person name="Sabat G."/>
            <person name="Salamov A."/>
            <person name="Samejima M."/>
            <person name="Schmutz J."/>
            <person name="Slot J.C."/>
            <person name="St John F."/>
            <person name="Stenlid J."/>
            <person name="Sun H."/>
            <person name="Sun S."/>
            <person name="Syed K."/>
            <person name="Tsang A."/>
            <person name="Wiebenga A."/>
            <person name="Young D."/>
            <person name="Pisabarro A."/>
            <person name="Eastwood D.C."/>
            <person name="Martin F."/>
            <person name="Cullen D."/>
            <person name="Grigoriev I.V."/>
            <person name="Hibbett D.S."/>
        </authorList>
    </citation>
    <scope>NUCLEOTIDE SEQUENCE</scope>
    <source>
        <strain evidence="2">FP-58527</strain>
    </source>
</reference>
<evidence type="ECO:0000313" key="2">
    <source>
        <dbReference type="Proteomes" id="UP000015241"/>
    </source>
</evidence>
<accession>S8DMV0</accession>
<gene>
    <name evidence="1" type="ORF">FOMPIDRAFT_1055465</name>
</gene>
<dbReference type="EMBL" id="KE504248">
    <property type="protein sequence ID" value="EPS93992.1"/>
    <property type="molecule type" value="Genomic_DNA"/>
</dbReference>
<proteinExistence type="predicted"/>
<dbReference type="Proteomes" id="UP000015241">
    <property type="component" value="Unassembled WGS sequence"/>
</dbReference>
<dbReference type="HOGENOM" id="CLU_1740557_0_0_1"/>
<dbReference type="OrthoDB" id="244495at2759"/>
<protein>
    <submittedName>
        <fullName evidence="1">Uncharacterized protein</fullName>
    </submittedName>
</protein>
<dbReference type="InParanoid" id="S8DMV0"/>
<sequence>MFALRRINQMEREMCSYVEWQFNIEPEALKELEAKCLVEHAPELSQVFVAVAPEPKPMLVETSTAYPCPPMSSDTAPHAIEQDSIIVVLPPPLQKVAGKSLSRSNSYKSIGAATKPSKRAPSAEWLSAAAKKASSTRVQDGYVHATSCVW</sequence>
<name>S8DMV0_FOMSC</name>
<evidence type="ECO:0000313" key="1">
    <source>
        <dbReference type="EMBL" id="EPS93992.1"/>
    </source>
</evidence>
<organism evidence="1 2">
    <name type="scientific">Fomitopsis schrenkii</name>
    <name type="common">Brown rot fungus</name>
    <dbReference type="NCBI Taxonomy" id="2126942"/>
    <lineage>
        <taxon>Eukaryota</taxon>
        <taxon>Fungi</taxon>
        <taxon>Dikarya</taxon>
        <taxon>Basidiomycota</taxon>
        <taxon>Agaricomycotina</taxon>
        <taxon>Agaricomycetes</taxon>
        <taxon>Polyporales</taxon>
        <taxon>Fomitopsis</taxon>
    </lineage>
</organism>
<dbReference type="STRING" id="743788.S8DMV0"/>